<accession>A0A4Q0HZP6</accession>
<comment type="caution">
    <text evidence="1">The sequence shown here is derived from an EMBL/GenBank/DDBJ whole genome shotgun (WGS) entry which is preliminary data.</text>
</comment>
<evidence type="ECO:0000313" key="2">
    <source>
        <dbReference type="Proteomes" id="UP000290481"/>
    </source>
</evidence>
<proteinExistence type="predicted"/>
<dbReference type="AlphaFoldDB" id="A0A4Q0HZP6"/>
<dbReference type="RefSeq" id="WP_054896207.1">
    <property type="nucleotide sequence ID" value="NZ_MZZJ01000001.1"/>
</dbReference>
<reference evidence="1 2" key="1">
    <citation type="submission" date="2017-03" db="EMBL/GenBank/DDBJ databases">
        <title>Pseudomonas azotoformans: Salt tolerant bacteria having multiple plant growth promoting attributes.</title>
        <authorList>
            <person name="Srivastava A.K."/>
            <person name="Sharma A."/>
            <person name="Srivastava A.K."/>
            <person name="Jamali H."/>
            <person name="Yadav J."/>
            <person name="Srivastava R."/>
            <person name="Kashyap P.L."/>
            <person name="Chakdar H."/>
            <person name="Saxena A.K."/>
        </authorList>
    </citation>
    <scope>NUCLEOTIDE SEQUENCE [LARGE SCALE GENOMIC DNA]</scope>
    <source>
        <strain evidence="1 2">SC 14</strain>
    </source>
</reference>
<dbReference type="NCBIfam" id="TIGR02646">
    <property type="entry name" value="retron system putative HNH endonuclease"/>
    <property type="match status" value="1"/>
</dbReference>
<organism evidence="1 2">
    <name type="scientific">Pseudomonas azotoformans</name>
    <dbReference type="NCBI Taxonomy" id="47878"/>
    <lineage>
        <taxon>Bacteria</taxon>
        <taxon>Pseudomonadati</taxon>
        <taxon>Pseudomonadota</taxon>
        <taxon>Gammaproteobacteria</taxon>
        <taxon>Pseudomonadales</taxon>
        <taxon>Pseudomonadaceae</taxon>
        <taxon>Pseudomonas</taxon>
    </lineage>
</organism>
<name>A0A4Q0HZP6_PSEAZ</name>
<evidence type="ECO:0000313" key="1">
    <source>
        <dbReference type="EMBL" id="RXE54798.1"/>
    </source>
</evidence>
<dbReference type="GeneID" id="86980759"/>
<sequence length="214" mass="24524">MKQIFKGSEPASFTQWKASTNEEWEPTYSTLQNPQKRDLHNSLLLEQGYFCCYCGRDIDATSSHIEHFRPQETFDDLALAYQNLHASCIRETKPGAPLHCGHAKENWFDEAEHISPLEENCEQRFRYLLTGQIQAASTSDSAATKMIEVLALDIAYLNNRRQDAIERVFDPSFIEAANVEDFKTLMAVLRYTPLGEQQAFDHVIARFAEQLIDT</sequence>
<dbReference type="Proteomes" id="UP000290481">
    <property type="component" value="Unassembled WGS sequence"/>
</dbReference>
<dbReference type="InterPro" id="IPR013467">
    <property type="entry name" value="HNH78-like"/>
</dbReference>
<dbReference type="Gene3D" id="1.10.30.50">
    <property type="match status" value="1"/>
</dbReference>
<gene>
    <name evidence="1" type="ORF">B4O85_01460</name>
</gene>
<protein>
    <submittedName>
        <fullName evidence="1">TIGR02646 family protein</fullName>
    </submittedName>
</protein>
<dbReference type="EMBL" id="MZZJ01000001">
    <property type="protein sequence ID" value="RXE54798.1"/>
    <property type="molecule type" value="Genomic_DNA"/>
</dbReference>